<evidence type="ECO:0000256" key="1">
    <source>
        <dbReference type="SAM" id="MobiDB-lite"/>
    </source>
</evidence>
<name>A0A9P4PYA0_9PEZI</name>
<protein>
    <submittedName>
        <fullName evidence="2">Uncharacterized protein</fullName>
    </submittedName>
</protein>
<keyword evidence="3" id="KW-1185">Reference proteome</keyword>
<feature type="region of interest" description="Disordered" evidence="1">
    <location>
        <begin position="107"/>
        <end position="130"/>
    </location>
</feature>
<organism evidence="2 3">
    <name type="scientific">Polychaeton citri CBS 116435</name>
    <dbReference type="NCBI Taxonomy" id="1314669"/>
    <lineage>
        <taxon>Eukaryota</taxon>
        <taxon>Fungi</taxon>
        <taxon>Dikarya</taxon>
        <taxon>Ascomycota</taxon>
        <taxon>Pezizomycotina</taxon>
        <taxon>Dothideomycetes</taxon>
        <taxon>Dothideomycetidae</taxon>
        <taxon>Capnodiales</taxon>
        <taxon>Capnodiaceae</taxon>
        <taxon>Polychaeton</taxon>
    </lineage>
</organism>
<dbReference type="EMBL" id="MU003884">
    <property type="protein sequence ID" value="KAF2716259.1"/>
    <property type="molecule type" value="Genomic_DNA"/>
</dbReference>
<comment type="caution">
    <text evidence="2">The sequence shown here is derived from an EMBL/GenBank/DDBJ whole genome shotgun (WGS) entry which is preliminary data.</text>
</comment>
<feature type="compositionally biased region" description="Basic and acidic residues" evidence="1">
    <location>
        <begin position="112"/>
        <end position="130"/>
    </location>
</feature>
<dbReference type="Proteomes" id="UP000799441">
    <property type="component" value="Unassembled WGS sequence"/>
</dbReference>
<evidence type="ECO:0000313" key="2">
    <source>
        <dbReference type="EMBL" id="KAF2716259.1"/>
    </source>
</evidence>
<feature type="compositionally biased region" description="Basic residues" evidence="1">
    <location>
        <begin position="43"/>
        <end position="57"/>
    </location>
</feature>
<reference evidence="2" key="1">
    <citation type="journal article" date="2020" name="Stud. Mycol.">
        <title>101 Dothideomycetes genomes: a test case for predicting lifestyles and emergence of pathogens.</title>
        <authorList>
            <person name="Haridas S."/>
            <person name="Albert R."/>
            <person name="Binder M."/>
            <person name="Bloem J."/>
            <person name="Labutti K."/>
            <person name="Salamov A."/>
            <person name="Andreopoulos B."/>
            <person name="Baker S."/>
            <person name="Barry K."/>
            <person name="Bills G."/>
            <person name="Bluhm B."/>
            <person name="Cannon C."/>
            <person name="Castanera R."/>
            <person name="Culley D."/>
            <person name="Daum C."/>
            <person name="Ezra D."/>
            <person name="Gonzalez J."/>
            <person name="Henrissat B."/>
            <person name="Kuo A."/>
            <person name="Liang C."/>
            <person name="Lipzen A."/>
            <person name="Lutzoni F."/>
            <person name="Magnuson J."/>
            <person name="Mondo S."/>
            <person name="Nolan M."/>
            <person name="Ohm R."/>
            <person name="Pangilinan J."/>
            <person name="Park H.-J."/>
            <person name="Ramirez L."/>
            <person name="Alfaro M."/>
            <person name="Sun H."/>
            <person name="Tritt A."/>
            <person name="Yoshinaga Y."/>
            <person name="Zwiers L.-H."/>
            <person name="Turgeon B."/>
            <person name="Goodwin S."/>
            <person name="Spatafora J."/>
            <person name="Crous P."/>
            <person name="Grigoriev I."/>
        </authorList>
    </citation>
    <scope>NUCLEOTIDE SEQUENCE</scope>
    <source>
        <strain evidence="2">CBS 116435</strain>
    </source>
</reference>
<gene>
    <name evidence="2" type="ORF">K431DRAFT_24826</name>
</gene>
<accession>A0A9P4PYA0</accession>
<proteinExistence type="predicted"/>
<sequence length="265" mass="29036">MDTSRRTVAVGSGARLPLLSSKRVGIRWLQADRSCKGAEDGRHGRRSNRTGAGAKRRRMRRVLSKRGCAQLDHRFSLGVALRSPALTRVVRTLSSLLLQMHSGYRRRGRCHGGGERTNERTDRQTDGRPDWGEEWMVRQLSNLHRRKLTDEYNPSRRPSGMCGDECVMIAYAATRDALATGGSSCREAEEGVLASILTSSPMSVFSSIYWPKKQRACSSVLLSLLACLTVDSAAPLIGCASSAASSAGRITLAARRTLKSRVCCL</sequence>
<feature type="region of interest" description="Disordered" evidence="1">
    <location>
        <begin position="37"/>
        <end position="57"/>
    </location>
</feature>
<evidence type="ECO:0000313" key="3">
    <source>
        <dbReference type="Proteomes" id="UP000799441"/>
    </source>
</evidence>
<dbReference type="AlphaFoldDB" id="A0A9P4PYA0"/>